<keyword evidence="3" id="KW-0963">Cytoplasm</keyword>
<protein>
    <recommendedName>
        <fullName evidence="9">Ascorbate-specific PTS system EIIA component</fullName>
    </recommendedName>
    <alternativeName>
        <fullName evidence="10">Ascorbate-specific phosphotransferase enzyme IIA component</fullName>
    </alternativeName>
</protein>
<evidence type="ECO:0000256" key="8">
    <source>
        <dbReference type="ARBA" id="ARBA00037387"/>
    </source>
</evidence>
<evidence type="ECO:0000256" key="4">
    <source>
        <dbReference type="ARBA" id="ARBA00022553"/>
    </source>
</evidence>
<evidence type="ECO:0000256" key="1">
    <source>
        <dbReference type="ARBA" id="ARBA00004496"/>
    </source>
</evidence>
<evidence type="ECO:0000256" key="7">
    <source>
        <dbReference type="ARBA" id="ARBA00022777"/>
    </source>
</evidence>
<evidence type="ECO:0000256" key="9">
    <source>
        <dbReference type="ARBA" id="ARBA00041175"/>
    </source>
</evidence>
<keyword evidence="6" id="KW-0598">Phosphotransferase system</keyword>
<dbReference type="AlphaFoldDB" id="A0A645BH66"/>
<feature type="domain" description="PTS EIIA type-2" evidence="11">
    <location>
        <begin position="3"/>
        <end position="146"/>
    </location>
</feature>
<dbReference type="SUPFAM" id="SSF55804">
    <property type="entry name" value="Phoshotransferase/anion transport protein"/>
    <property type="match status" value="1"/>
</dbReference>
<dbReference type="InterPro" id="IPR016152">
    <property type="entry name" value="PTrfase/Anion_transptr"/>
</dbReference>
<dbReference type="InterPro" id="IPR051351">
    <property type="entry name" value="Ascorbate-PTS_EIIA_comp"/>
</dbReference>
<dbReference type="GO" id="GO:0016301">
    <property type="term" value="F:kinase activity"/>
    <property type="evidence" value="ECO:0007669"/>
    <property type="project" value="UniProtKB-KW"/>
</dbReference>
<evidence type="ECO:0000256" key="10">
    <source>
        <dbReference type="ARBA" id="ARBA00042072"/>
    </source>
</evidence>
<dbReference type="EMBL" id="VSSQ01020101">
    <property type="protein sequence ID" value="MPM64707.1"/>
    <property type="molecule type" value="Genomic_DNA"/>
</dbReference>
<accession>A0A645BH66</accession>
<evidence type="ECO:0000313" key="12">
    <source>
        <dbReference type="EMBL" id="MPM64707.1"/>
    </source>
</evidence>
<evidence type="ECO:0000256" key="3">
    <source>
        <dbReference type="ARBA" id="ARBA00022490"/>
    </source>
</evidence>
<dbReference type="GO" id="GO:0005737">
    <property type="term" value="C:cytoplasm"/>
    <property type="evidence" value="ECO:0007669"/>
    <property type="project" value="UniProtKB-SubCell"/>
</dbReference>
<dbReference type="InterPro" id="IPR002178">
    <property type="entry name" value="PTS_EIIA_type-2_dom"/>
</dbReference>
<comment type="caution">
    <text evidence="12">The sequence shown here is derived from an EMBL/GenBank/DDBJ whole genome shotgun (WGS) entry which is preliminary data.</text>
</comment>
<evidence type="ECO:0000259" key="11">
    <source>
        <dbReference type="PROSITE" id="PS51094"/>
    </source>
</evidence>
<dbReference type="PROSITE" id="PS51094">
    <property type="entry name" value="PTS_EIIA_TYPE_2"/>
    <property type="match status" value="1"/>
</dbReference>
<sequence>MESLINKNRILLDIEACDWREAIRLAGDLLVRDGCISDLYTESMMRAVEELGPYMVILPGFALAHAAPSPAVYSDAMSLVTLHTPVSFGSSENDPVRVVLCLSCVDRESHIAALQRVAIALMEDGAVDRLANAASAEEVLELLAQEPAN</sequence>
<dbReference type="GO" id="GO:0009401">
    <property type="term" value="P:phosphoenolpyruvate-dependent sugar phosphotransferase system"/>
    <property type="evidence" value="ECO:0007669"/>
    <property type="project" value="UniProtKB-KW"/>
</dbReference>
<gene>
    <name evidence="12" type="primary">ulaC_3</name>
    <name evidence="12" type="ORF">SDC9_111595</name>
</gene>
<dbReference type="PANTHER" id="PTHR36203:SF1">
    <property type="entry name" value="ASCORBATE-SPECIFIC PTS SYSTEM EIIA COMPONENT"/>
    <property type="match status" value="1"/>
</dbReference>
<comment type="function">
    <text evidence="8">The phosphoenolpyruvate-dependent sugar phosphotransferase system (sugar PTS), a major carbohydrate active transport system, catalyzes the phosphorylation of incoming sugar substrates concomitantly with their translocation across the cell membrane. The enzyme II UlaABC PTS system is involved in ascorbate transport.</text>
</comment>
<organism evidence="12">
    <name type="scientific">bioreactor metagenome</name>
    <dbReference type="NCBI Taxonomy" id="1076179"/>
    <lineage>
        <taxon>unclassified sequences</taxon>
        <taxon>metagenomes</taxon>
        <taxon>ecological metagenomes</taxon>
    </lineage>
</organism>
<dbReference type="Gene3D" id="3.40.930.10">
    <property type="entry name" value="Mannitol-specific EII, Chain A"/>
    <property type="match status" value="1"/>
</dbReference>
<dbReference type="PANTHER" id="PTHR36203">
    <property type="entry name" value="ASCORBATE-SPECIFIC PTS SYSTEM EIIA COMPONENT"/>
    <property type="match status" value="1"/>
</dbReference>
<keyword evidence="4" id="KW-0597">Phosphoprotein</keyword>
<name>A0A645BH66_9ZZZZ</name>
<keyword evidence="7" id="KW-0418">Kinase</keyword>
<keyword evidence="5" id="KW-0808">Transferase</keyword>
<dbReference type="Pfam" id="PF00359">
    <property type="entry name" value="PTS_EIIA_2"/>
    <property type="match status" value="1"/>
</dbReference>
<proteinExistence type="predicted"/>
<comment type="subcellular location">
    <subcellularLocation>
        <location evidence="1">Cytoplasm</location>
    </subcellularLocation>
</comment>
<reference evidence="12" key="1">
    <citation type="submission" date="2019-08" db="EMBL/GenBank/DDBJ databases">
        <authorList>
            <person name="Kucharzyk K."/>
            <person name="Murdoch R.W."/>
            <person name="Higgins S."/>
            <person name="Loffler F."/>
        </authorList>
    </citation>
    <scope>NUCLEOTIDE SEQUENCE</scope>
</reference>
<evidence type="ECO:0000256" key="6">
    <source>
        <dbReference type="ARBA" id="ARBA00022683"/>
    </source>
</evidence>
<evidence type="ECO:0000256" key="5">
    <source>
        <dbReference type="ARBA" id="ARBA00022679"/>
    </source>
</evidence>
<evidence type="ECO:0000256" key="2">
    <source>
        <dbReference type="ARBA" id="ARBA00022448"/>
    </source>
</evidence>
<keyword evidence="2" id="KW-0813">Transport</keyword>